<dbReference type="Pfam" id="PF10502">
    <property type="entry name" value="Peptidase_S26"/>
    <property type="match status" value="1"/>
</dbReference>
<comment type="subcellular location">
    <subcellularLocation>
        <location evidence="7">Membrane</location>
        <topology evidence="7">Single-pass type II membrane protein</topology>
    </subcellularLocation>
</comment>
<dbReference type="GO" id="GO:0004252">
    <property type="term" value="F:serine-type endopeptidase activity"/>
    <property type="evidence" value="ECO:0007669"/>
    <property type="project" value="InterPro"/>
</dbReference>
<dbReference type="RefSeq" id="WP_189581127.1">
    <property type="nucleotide sequence ID" value="NZ_BMYV01000001.1"/>
</dbReference>
<evidence type="ECO:0000256" key="1">
    <source>
        <dbReference type="ARBA" id="ARBA00000677"/>
    </source>
</evidence>
<keyword evidence="5 7" id="KW-0378">Hydrolase</keyword>
<dbReference type="InterPro" id="IPR019533">
    <property type="entry name" value="Peptidase_S26"/>
</dbReference>
<dbReference type="EC" id="3.4.21.89" evidence="3 7"/>
<dbReference type="PROSITE" id="PS00760">
    <property type="entry name" value="SPASE_I_2"/>
    <property type="match status" value="1"/>
</dbReference>
<accession>A0A918NAY8</accession>
<dbReference type="GO" id="GO:0006465">
    <property type="term" value="P:signal peptide processing"/>
    <property type="evidence" value="ECO:0007669"/>
    <property type="project" value="InterPro"/>
</dbReference>
<evidence type="ECO:0000313" key="9">
    <source>
        <dbReference type="EMBL" id="GGX59272.1"/>
    </source>
</evidence>
<dbReference type="InterPro" id="IPR036286">
    <property type="entry name" value="LexA/Signal_pep-like_sf"/>
</dbReference>
<organism evidence="9 10">
    <name type="scientific">Litorimonas cladophorae</name>
    <dbReference type="NCBI Taxonomy" id="1220491"/>
    <lineage>
        <taxon>Bacteria</taxon>
        <taxon>Pseudomonadati</taxon>
        <taxon>Pseudomonadota</taxon>
        <taxon>Alphaproteobacteria</taxon>
        <taxon>Maricaulales</taxon>
        <taxon>Robiginitomaculaceae</taxon>
    </lineage>
</organism>
<dbReference type="InterPro" id="IPR019758">
    <property type="entry name" value="Pept_S26A_signal_pept_1_CS"/>
</dbReference>
<proteinExistence type="inferred from homology"/>
<dbReference type="GO" id="GO:0009003">
    <property type="term" value="F:signal peptidase activity"/>
    <property type="evidence" value="ECO:0007669"/>
    <property type="project" value="UniProtKB-EC"/>
</dbReference>
<protein>
    <recommendedName>
        <fullName evidence="4 7">Signal peptidase I</fullName>
        <ecNumber evidence="3 7">3.4.21.89</ecNumber>
    </recommendedName>
</protein>
<dbReference type="Proteomes" id="UP000600865">
    <property type="component" value="Unassembled WGS sequence"/>
</dbReference>
<dbReference type="PROSITE" id="PS00761">
    <property type="entry name" value="SPASE_I_3"/>
    <property type="match status" value="1"/>
</dbReference>
<feature type="active site" evidence="6">
    <location>
        <position position="111"/>
    </location>
</feature>
<gene>
    <name evidence="9" type="primary">sipF</name>
    <name evidence="9" type="ORF">GCM10011309_06140</name>
</gene>
<evidence type="ECO:0000256" key="6">
    <source>
        <dbReference type="PIRSR" id="PIRSR600223-1"/>
    </source>
</evidence>
<dbReference type="NCBIfam" id="TIGR02227">
    <property type="entry name" value="sigpep_I_bact"/>
    <property type="match status" value="1"/>
</dbReference>
<evidence type="ECO:0000256" key="3">
    <source>
        <dbReference type="ARBA" id="ARBA00013208"/>
    </source>
</evidence>
<feature type="domain" description="Peptidase S26" evidence="8">
    <location>
        <begin position="20"/>
        <end position="230"/>
    </location>
</feature>
<dbReference type="PRINTS" id="PR00727">
    <property type="entry name" value="LEADERPTASE"/>
</dbReference>
<keyword evidence="7" id="KW-0645">Protease</keyword>
<keyword evidence="10" id="KW-1185">Reference proteome</keyword>
<dbReference type="PANTHER" id="PTHR43390">
    <property type="entry name" value="SIGNAL PEPTIDASE I"/>
    <property type="match status" value="1"/>
</dbReference>
<dbReference type="CDD" id="cd06530">
    <property type="entry name" value="S26_SPase_I"/>
    <property type="match status" value="1"/>
</dbReference>
<dbReference type="AlphaFoldDB" id="A0A918NAY8"/>
<evidence type="ECO:0000256" key="2">
    <source>
        <dbReference type="ARBA" id="ARBA00009370"/>
    </source>
</evidence>
<evidence type="ECO:0000259" key="8">
    <source>
        <dbReference type="Pfam" id="PF10502"/>
    </source>
</evidence>
<comment type="catalytic activity">
    <reaction evidence="1 7">
        <text>Cleavage of hydrophobic, N-terminal signal or leader sequences from secreted and periplasmic proteins.</text>
        <dbReference type="EC" id="3.4.21.89"/>
    </reaction>
</comment>
<comment type="caution">
    <text evidence="9">The sequence shown here is derived from an EMBL/GenBank/DDBJ whole genome shotgun (WGS) entry which is preliminary data.</text>
</comment>
<dbReference type="PANTHER" id="PTHR43390:SF1">
    <property type="entry name" value="CHLOROPLAST PROCESSING PEPTIDASE"/>
    <property type="match status" value="1"/>
</dbReference>
<evidence type="ECO:0000313" key="10">
    <source>
        <dbReference type="Proteomes" id="UP000600865"/>
    </source>
</evidence>
<sequence>MSKTAKTTDDDKTDVKGGIVETLSTILWAVGIALVLRTFVFQPFHIPSGSMVPGLVKGDYIITSKFTVGFGKHAATPFPFPVKKGRLFERELNRGDVIVFRPEGDDKNFIKRVVGLPGDQIQMKQGLLYINGERVAVETAGTQEYTNQFGNVETGDLLIETFSNGNAHEILDAQKNSPLDRTELRTVPSGYYFMMGDNRDHSYDSRVSVAQGGAGIVPKENIIGKAEIVLLSVNEDFVLFKPWTWFNMRGDRWFKGIK</sequence>
<name>A0A918NAY8_9PROT</name>
<evidence type="ECO:0000256" key="5">
    <source>
        <dbReference type="ARBA" id="ARBA00022801"/>
    </source>
</evidence>
<dbReference type="Gene3D" id="2.10.109.10">
    <property type="entry name" value="Umud Fragment, subunit A"/>
    <property type="match status" value="1"/>
</dbReference>
<comment type="similarity">
    <text evidence="2 7">Belongs to the peptidase S26 family.</text>
</comment>
<feature type="active site" evidence="6">
    <location>
        <position position="50"/>
    </location>
</feature>
<dbReference type="GO" id="GO:0016020">
    <property type="term" value="C:membrane"/>
    <property type="evidence" value="ECO:0007669"/>
    <property type="project" value="UniProtKB-SubCell"/>
</dbReference>
<dbReference type="InterPro" id="IPR019757">
    <property type="entry name" value="Pept_S26A_signal_pept_1_Lys-AS"/>
</dbReference>
<dbReference type="SUPFAM" id="SSF51306">
    <property type="entry name" value="LexA/Signal peptidase"/>
    <property type="match status" value="1"/>
</dbReference>
<dbReference type="InterPro" id="IPR000223">
    <property type="entry name" value="Pept_S26A_signal_pept_1"/>
</dbReference>
<evidence type="ECO:0000256" key="4">
    <source>
        <dbReference type="ARBA" id="ARBA00019232"/>
    </source>
</evidence>
<reference evidence="9 10" key="1">
    <citation type="journal article" date="2014" name="Int. J. Syst. Evol. Microbiol.">
        <title>Complete genome sequence of Corynebacterium casei LMG S-19264T (=DSM 44701T), isolated from a smear-ripened cheese.</title>
        <authorList>
            <consortium name="US DOE Joint Genome Institute (JGI-PGF)"/>
            <person name="Walter F."/>
            <person name="Albersmeier A."/>
            <person name="Kalinowski J."/>
            <person name="Ruckert C."/>
        </authorList>
    </citation>
    <scope>NUCLEOTIDE SEQUENCE [LARGE SCALE GENOMIC DNA]</scope>
    <source>
        <strain evidence="9 10">KCTC 23968</strain>
    </source>
</reference>
<evidence type="ECO:0000256" key="7">
    <source>
        <dbReference type="RuleBase" id="RU362042"/>
    </source>
</evidence>
<dbReference type="EMBL" id="BMYV01000001">
    <property type="protein sequence ID" value="GGX59272.1"/>
    <property type="molecule type" value="Genomic_DNA"/>
</dbReference>